<feature type="region of interest" description="Disordered" evidence="1">
    <location>
        <begin position="562"/>
        <end position="614"/>
    </location>
</feature>
<feature type="compositionally biased region" description="Acidic residues" evidence="1">
    <location>
        <begin position="576"/>
        <end position="602"/>
    </location>
</feature>
<evidence type="ECO:0000313" key="2">
    <source>
        <dbReference type="EMBL" id="PBK87230.1"/>
    </source>
</evidence>
<feature type="compositionally biased region" description="Low complexity" evidence="1">
    <location>
        <begin position="81"/>
        <end position="96"/>
    </location>
</feature>
<sequence length="1121" mass="125723">MTSHNLNPAGSCFLLATSFICNPEFCSLAVWRVSKDSKGKTTATCIICGDHRQRQTWHCAAHEDSHEHHENQAAHERVKFSTSHSSTSNSQASATTDGSDRVHSHELADSALHGLLSSLQHGHPDVEEPNSVPDIDETFWGLQGEHGDHQFVSEQDQLVTGIAQVLHSFFDADSESSSSSDNDENHLFELPPENDQEEWGMDVEDFYAAGFDILNKDRDEGPQKRPCMSASDPESKEWYPWPDKITCTLDILMHLPRSVFSQRQLDLFLWILKKNGVDDVPSVKSMKSLNAKLQMLCGINSIAYKGALGNLYYVNSLSQIIAQEMANPWVRPNLHFYPEQSGQHLSEARQATHWLEEIPDDLAGWTVSKSEFVAWEDQFLANFPRFTQEFHAFKVPDPHNIVGIVDETTGEITPWTLTSPSDGNSWRVKARGRRTLSFPIWMYCDDTSGNVSKKWNKHNSFLFTAAGLARRHSHKEYNVHFLCTSNLAAPLEMMDGVVDQIEKAQADGIDAWDCELEEDVLLIPFVLALLGDNPMQSEFACHIGLRGKFFCRACWVMGKNRGGKGTKAPKPPGTDAESDTDAGGSSDDDDGLDDGADSDSSDASDTSQRPRRRQKLVETYDQIKTCITAFIKVGRLRSRKETMETLDSMLDLAKDLGNEGKVKKMRTNNGIKDTYQLMFLDRLFKSYKKFWLKDKKLQALCSCIANLPDQVTSPVWHIRGMYDLMFTINLREMTIIPGLDPHQDTPVEILHVILLGFLKYMWRDVVQNQLKGNKIKLELLEKRLSAFDTSTLGIDPLKGHTLVTYCGSLTGRDFHTIAQVAPFVIYDLVGQDCYNMWLSLSKLVPLIWQLEIANIDTYTTLLEHEINIFLVHVAKWTCQWFNKPKFHIFLHLPAHICRFGPAILFATEAFESFNAVIRVKSVHSNRLSPSRDIALAFGQGNRVRHLLSGGSFTIQAETIHQATRRVAKPNVLMLVSGSQSTVTQYLGLSSPSDEQIKRGTCVNDNLPPRHYSDTQTGQIFPELAVFSPQSRAQGTFRTARKVTLCNGDACKTGDHVIVRNSSRLSVSGPSLVGRVAEVLHEYKSGLFGDFGLQRPDSVLVELMSLGSYAESYAMPSVDPTN</sequence>
<dbReference type="Proteomes" id="UP000217790">
    <property type="component" value="Unassembled WGS sequence"/>
</dbReference>
<reference evidence="3" key="1">
    <citation type="journal article" date="2017" name="Nat. Ecol. Evol.">
        <title>Genome expansion and lineage-specific genetic innovations in the forest pathogenic fungi Armillaria.</title>
        <authorList>
            <person name="Sipos G."/>
            <person name="Prasanna A.N."/>
            <person name="Walter M.C."/>
            <person name="O'Connor E."/>
            <person name="Balint B."/>
            <person name="Krizsan K."/>
            <person name="Kiss B."/>
            <person name="Hess J."/>
            <person name="Varga T."/>
            <person name="Slot J."/>
            <person name="Riley R."/>
            <person name="Boka B."/>
            <person name="Rigling D."/>
            <person name="Barry K."/>
            <person name="Lee J."/>
            <person name="Mihaltcheva S."/>
            <person name="LaButti K."/>
            <person name="Lipzen A."/>
            <person name="Waldron R."/>
            <person name="Moloney N.M."/>
            <person name="Sperisen C."/>
            <person name="Kredics L."/>
            <person name="Vagvoelgyi C."/>
            <person name="Patrignani A."/>
            <person name="Fitzpatrick D."/>
            <person name="Nagy I."/>
            <person name="Doyle S."/>
            <person name="Anderson J.B."/>
            <person name="Grigoriev I.V."/>
            <person name="Gueldener U."/>
            <person name="Muensterkoetter M."/>
            <person name="Nagy L.G."/>
        </authorList>
    </citation>
    <scope>NUCLEOTIDE SEQUENCE [LARGE SCALE GENOMIC DNA]</scope>
    <source>
        <strain evidence="3">Ar21-2</strain>
    </source>
</reference>
<dbReference type="PANTHER" id="PTHR31912">
    <property type="entry name" value="IP13529P"/>
    <property type="match status" value="1"/>
</dbReference>
<dbReference type="InParanoid" id="A0A2H3CZI9"/>
<evidence type="ECO:0000256" key="1">
    <source>
        <dbReference type="SAM" id="MobiDB-lite"/>
    </source>
</evidence>
<feature type="region of interest" description="Disordered" evidence="1">
    <location>
        <begin position="61"/>
        <end position="102"/>
    </location>
</feature>
<accession>A0A2H3CZI9</accession>
<keyword evidence="3" id="KW-1185">Reference proteome</keyword>
<feature type="compositionally biased region" description="Basic and acidic residues" evidence="1">
    <location>
        <begin position="61"/>
        <end position="79"/>
    </location>
</feature>
<gene>
    <name evidence="2" type="ORF">ARMGADRAFT_1085648</name>
</gene>
<protein>
    <submittedName>
        <fullName evidence="2">Uncharacterized protein</fullName>
    </submittedName>
</protein>
<name>A0A2H3CZI9_ARMGA</name>
<organism evidence="2 3">
    <name type="scientific">Armillaria gallica</name>
    <name type="common">Bulbous honey fungus</name>
    <name type="synonym">Armillaria bulbosa</name>
    <dbReference type="NCBI Taxonomy" id="47427"/>
    <lineage>
        <taxon>Eukaryota</taxon>
        <taxon>Fungi</taxon>
        <taxon>Dikarya</taxon>
        <taxon>Basidiomycota</taxon>
        <taxon>Agaricomycotina</taxon>
        <taxon>Agaricomycetes</taxon>
        <taxon>Agaricomycetidae</taxon>
        <taxon>Agaricales</taxon>
        <taxon>Marasmiineae</taxon>
        <taxon>Physalacriaceae</taxon>
        <taxon>Armillaria</taxon>
    </lineage>
</organism>
<dbReference type="OMA" id="DEFACHI"/>
<dbReference type="OrthoDB" id="2246127at2759"/>
<evidence type="ECO:0000313" key="3">
    <source>
        <dbReference type="Proteomes" id="UP000217790"/>
    </source>
</evidence>
<dbReference type="AlphaFoldDB" id="A0A2H3CZI9"/>
<feature type="region of interest" description="Disordered" evidence="1">
    <location>
        <begin position="173"/>
        <end position="195"/>
    </location>
</feature>
<feature type="region of interest" description="Disordered" evidence="1">
    <location>
        <begin position="120"/>
        <end position="141"/>
    </location>
</feature>
<dbReference type="STRING" id="47427.A0A2H3CZI9"/>
<dbReference type="EMBL" id="KZ293679">
    <property type="protein sequence ID" value="PBK87230.1"/>
    <property type="molecule type" value="Genomic_DNA"/>
</dbReference>
<proteinExistence type="predicted"/>
<dbReference type="PANTHER" id="PTHR31912:SF34">
    <property type="entry name" value="NOTOCHORD-RELATED PROTEIN"/>
    <property type="match status" value="1"/>
</dbReference>